<dbReference type="SUPFAM" id="SSF52540">
    <property type="entry name" value="P-loop containing nucleoside triphosphate hydrolases"/>
    <property type="match status" value="2"/>
</dbReference>
<dbReference type="Pfam" id="PF00005">
    <property type="entry name" value="ABC_tran"/>
    <property type="match status" value="2"/>
</dbReference>
<dbReference type="InterPro" id="IPR017871">
    <property type="entry name" value="ABC_transporter-like_CS"/>
</dbReference>
<reference evidence="6" key="1">
    <citation type="journal article" date="2020" name="ISME J.">
        <title>Gammaproteobacteria mediating utilization of methyl-, sulfur- and petroleum organic compounds in deep ocean hydrothermal plumes.</title>
        <authorList>
            <person name="Zhou Z."/>
            <person name="Liu Y."/>
            <person name="Pan J."/>
            <person name="Cron B.R."/>
            <person name="Toner B.M."/>
            <person name="Anantharaman K."/>
            <person name="Breier J.A."/>
            <person name="Dick G.J."/>
            <person name="Li M."/>
        </authorList>
    </citation>
    <scope>NUCLEOTIDE SEQUENCE</scope>
    <source>
        <strain evidence="6">SZUA-1515</strain>
    </source>
</reference>
<dbReference type="CDD" id="cd03215">
    <property type="entry name" value="ABC_Carb_Monos_II"/>
    <property type="match status" value="1"/>
</dbReference>
<dbReference type="PANTHER" id="PTHR43790">
    <property type="entry name" value="CARBOHYDRATE TRANSPORT ATP-BINDING PROTEIN MG119-RELATED"/>
    <property type="match status" value="1"/>
</dbReference>
<dbReference type="GO" id="GO:0016887">
    <property type="term" value="F:ATP hydrolysis activity"/>
    <property type="evidence" value="ECO:0007669"/>
    <property type="project" value="InterPro"/>
</dbReference>
<name>A0A832ZV07_CALS0</name>
<organism evidence="6 7">
    <name type="scientific">Caldiarchaeum subterraneum</name>
    <dbReference type="NCBI Taxonomy" id="311458"/>
    <lineage>
        <taxon>Archaea</taxon>
        <taxon>Nitrososphaerota</taxon>
        <taxon>Candidatus Caldarchaeales</taxon>
        <taxon>Candidatus Caldarchaeaceae</taxon>
        <taxon>Candidatus Caldarchaeum</taxon>
    </lineage>
</organism>
<dbReference type="EMBL" id="DQVM01000047">
    <property type="protein sequence ID" value="HIQ29440.1"/>
    <property type="molecule type" value="Genomic_DNA"/>
</dbReference>
<dbReference type="PROSITE" id="PS00211">
    <property type="entry name" value="ABC_TRANSPORTER_1"/>
    <property type="match status" value="2"/>
</dbReference>
<dbReference type="SMART" id="SM00382">
    <property type="entry name" value="AAA"/>
    <property type="match status" value="1"/>
</dbReference>
<evidence type="ECO:0000256" key="1">
    <source>
        <dbReference type="ARBA" id="ARBA00022448"/>
    </source>
</evidence>
<evidence type="ECO:0000313" key="7">
    <source>
        <dbReference type="Proteomes" id="UP000608579"/>
    </source>
</evidence>
<keyword evidence="3" id="KW-0547">Nucleotide-binding</keyword>
<comment type="caution">
    <text evidence="6">The sequence shown here is derived from an EMBL/GenBank/DDBJ whole genome shotgun (WGS) entry which is preliminary data.</text>
</comment>
<feature type="domain" description="ABC transporter" evidence="5">
    <location>
        <begin position="263"/>
        <end position="508"/>
    </location>
</feature>
<dbReference type="InterPro" id="IPR050107">
    <property type="entry name" value="ABC_carbohydrate_import_ATPase"/>
</dbReference>
<dbReference type="Proteomes" id="UP000608579">
    <property type="component" value="Unassembled WGS sequence"/>
</dbReference>
<dbReference type="GO" id="GO:0005524">
    <property type="term" value="F:ATP binding"/>
    <property type="evidence" value="ECO:0007669"/>
    <property type="project" value="UniProtKB-KW"/>
</dbReference>
<evidence type="ECO:0000313" key="6">
    <source>
        <dbReference type="EMBL" id="HIQ29440.1"/>
    </source>
</evidence>
<evidence type="ECO:0000256" key="4">
    <source>
        <dbReference type="ARBA" id="ARBA00022840"/>
    </source>
</evidence>
<proteinExistence type="predicted"/>
<feature type="domain" description="ABC transporter" evidence="5">
    <location>
        <begin position="7"/>
        <end position="245"/>
    </location>
</feature>
<dbReference type="AlphaFoldDB" id="A0A832ZV07"/>
<dbReference type="PANTHER" id="PTHR43790:SF9">
    <property type="entry name" value="GALACTOFURANOSE TRANSPORTER ATP-BINDING PROTEIN YTFR"/>
    <property type="match status" value="1"/>
</dbReference>
<dbReference type="CDD" id="cd03216">
    <property type="entry name" value="ABC_Carb_Monos_I"/>
    <property type="match status" value="1"/>
</dbReference>
<evidence type="ECO:0000256" key="3">
    <source>
        <dbReference type="ARBA" id="ARBA00022741"/>
    </source>
</evidence>
<keyword evidence="4 6" id="KW-0067">ATP-binding</keyword>
<protein>
    <submittedName>
        <fullName evidence="6">ABC transporter ATP-binding protein</fullName>
    </submittedName>
</protein>
<evidence type="ECO:0000259" key="5">
    <source>
        <dbReference type="PROSITE" id="PS50893"/>
    </source>
</evidence>
<dbReference type="InterPro" id="IPR027417">
    <property type="entry name" value="P-loop_NTPase"/>
</dbReference>
<gene>
    <name evidence="6" type="ORF">EYH45_02620</name>
</gene>
<dbReference type="PROSITE" id="PS50893">
    <property type="entry name" value="ABC_TRANSPORTER_2"/>
    <property type="match status" value="2"/>
</dbReference>
<dbReference type="InterPro" id="IPR003593">
    <property type="entry name" value="AAA+_ATPase"/>
</dbReference>
<keyword evidence="1" id="KW-0813">Transport</keyword>
<accession>A0A832ZV07</accession>
<dbReference type="InterPro" id="IPR003439">
    <property type="entry name" value="ABC_transporter-like_ATP-bd"/>
</dbReference>
<sequence length="510" mass="57223">MSGEVLVEARGVVKSFPGVWEHLILDHINFDVRAGEVHALLGENGAGKTVLANILSGFYTLTSGQIYVRGKPVHFKSPFDAIKNGIGMVHQEFTLVPSLTVVENIALMLRKHNPLSYPLKEVRERTLELSERYGLKIEPDRLVEHLSLGEKQRVEILKVLYWEPDVLILDEPTSVLTIDEARELFKILRRMAEEGKGVVFITHRIEEIMAVADRVTVLRLGRKMGTFKVSEVGKDELLRLMIGEMEPVRYERGRSVEWGRVVLEVRDLHVLSDDGREAVKGVSFEIHEGEILGIAGVSGNGQRELAEAITGLRKASRGRIRLMGLDITNKPAGEIAKLGVRHIPEERRRMGVVEPMCLAENMIIREYKEKTFSTAGVIKSKVITEHSKRLVERFKILTPDIWDTEVRILSGGNIQRLILARELWKGPKLLVAFHPTYGLDLKAVTHTHQHFMELRQKGAAILLISEDLEEIFLLSDRIAVMLDGRIVGTLGAREATPEKIGHMMAGVGAS</sequence>
<dbReference type="Gene3D" id="3.40.50.300">
    <property type="entry name" value="P-loop containing nucleotide triphosphate hydrolases"/>
    <property type="match status" value="2"/>
</dbReference>
<keyword evidence="2" id="KW-0677">Repeat</keyword>
<evidence type="ECO:0000256" key="2">
    <source>
        <dbReference type="ARBA" id="ARBA00022737"/>
    </source>
</evidence>